<dbReference type="PANTHER" id="PTHR14894:SF0">
    <property type="entry name" value="CDK5 REGULATORY SUBUNIT-ASSOCIATED PROTEIN 3"/>
    <property type="match status" value="1"/>
</dbReference>
<evidence type="ECO:0000313" key="4">
    <source>
        <dbReference type="Proteomes" id="UP000751190"/>
    </source>
</evidence>
<gene>
    <name evidence="3" type="ORF">KFE25_001720</name>
</gene>
<organism evidence="3 4">
    <name type="scientific">Diacronema lutheri</name>
    <name type="common">Unicellular marine alga</name>
    <name type="synonym">Monochrysis lutheri</name>
    <dbReference type="NCBI Taxonomy" id="2081491"/>
    <lineage>
        <taxon>Eukaryota</taxon>
        <taxon>Haptista</taxon>
        <taxon>Haptophyta</taxon>
        <taxon>Pavlovophyceae</taxon>
        <taxon>Pavlovales</taxon>
        <taxon>Pavlovaceae</taxon>
        <taxon>Diacronema</taxon>
    </lineage>
</organism>
<proteinExistence type="inferred from homology"/>
<reference evidence="3" key="1">
    <citation type="submission" date="2021-05" db="EMBL/GenBank/DDBJ databases">
        <title>The genome of the haptophyte Pavlova lutheri (Diacronema luteri, Pavlovales) - a model for lipid biosynthesis in eukaryotic algae.</title>
        <authorList>
            <person name="Hulatt C.J."/>
            <person name="Posewitz M.C."/>
        </authorList>
    </citation>
    <scope>NUCLEOTIDE SEQUENCE</scope>
    <source>
        <strain evidence="3">NIVA-4/92</strain>
    </source>
</reference>
<dbReference type="Pfam" id="PF05600">
    <property type="entry name" value="CDK5RAP3"/>
    <property type="match status" value="2"/>
</dbReference>
<dbReference type="OrthoDB" id="340432at2759"/>
<sequence length="645" mass="66466">MQVTGAGNEEQLPLDVHYASAADWLRDRGKLSKHWQRELRTVRARIDKALIDARPTVPGASDVLRDEPVAFDEVQRVVQLLRDAGLDKRTMLGGYADPTMKAWAAIGALYGRDNLHVAELCQRLVHNATYELPAVRKELELAETSLQDAMRKRQDAVRALDLSRERLRAECAKLGISGRQPRVEIGLLTSALPKTFREASERVCAQRTFDAIGLYRAWSAACLARALEAAEATAAATAGGKAGGKGGGKGGGATGGAKAAAQAAAEATAGEPRAELVPALARAHAAGVLEIDASTIAEARRADGAEGARGAAGGGDGAAVAEIDWGFGGGEVDGANGEGGGGSAGVAEIDWGGAAEGGNVGTEAIEIDWGGAAEGGNVGTEAIEIDWGGAADGGNVGTEAIEIDWGGAAEGGNVGTEAIEIDWGGAAEGAVAEADGDADADAAGWIEVEASGEHDEASAASAASAGAPGAPAAAARALYENAQLREALVNDALELEAFLRQRLADERAADPQLLSALSAWPEFSTLQVGSAALLEMLSVVQAARERLDCARTRQLLLVQSSAAYADRLAAGVQQCIEHTLKVERKADEALERVATLRADKAAAMPRYAELVARTRAQKAALAAEISRIFGGRTANVMGEIGEAEG</sequence>
<feature type="region of interest" description="Disordered" evidence="2">
    <location>
        <begin position="237"/>
        <end position="256"/>
    </location>
</feature>
<evidence type="ECO:0000313" key="3">
    <source>
        <dbReference type="EMBL" id="KAG8462947.1"/>
    </source>
</evidence>
<name>A0A8J5XK81_DIALT</name>
<protein>
    <submittedName>
        <fullName evidence="3">Uncharacterized protein</fullName>
    </submittedName>
</protein>
<keyword evidence="4" id="KW-1185">Reference proteome</keyword>
<dbReference type="Proteomes" id="UP000751190">
    <property type="component" value="Unassembled WGS sequence"/>
</dbReference>
<dbReference type="EMBL" id="JAGTXO010000018">
    <property type="protein sequence ID" value="KAG8462947.1"/>
    <property type="molecule type" value="Genomic_DNA"/>
</dbReference>
<dbReference type="GO" id="GO:0012505">
    <property type="term" value="C:endomembrane system"/>
    <property type="evidence" value="ECO:0007669"/>
    <property type="project" value="TreeGrafter"/>
</dbReference>
<evidence type="ECO:0000256" key="1">
    <source>
        <dbReference type="ARBA" id="ARBA00007478"/>
    </source>
</evidence>
<evidence type="ECO:0000256" key="2">
    <source>
        <dbReference type="SAM" id="MobiDB-lite"/>
    </source>
</evidence>
<comment type="caution">
    <text evidence="3">The sequence shown here is derived from an EMBL/GenBank/DDBJ whole genome shotgun (WGS) entry which is preliminary data.</text>
</comment>
<feature type="compositionally biased region" description="Gly residues" evidence="2">
    <location>
        <begin position="240"/>
        <end position="255"/>
    </location>
</feature>
<dbReference type="OMA" id="FIEHENE"/>
<dbReference type="GO" id="GO:0007346">
    <property type="term" value="P:regulation of mitotic cell cycle"/>
    <property type="evidence" value="ECO:0007669"/>
    <property type="project" value="TreeGrafter"/>
</dbReference>
<accession>A0A8J5XK81</accession>
<dbReference type="InterPro" id="IPR008491">
    <property type="entry name" value="CDK5RAP3"/>
</dbReference>
<comment type="similarity">
    <text evidence="1">Belongs to the CDK5RAP3 family.</text>
</comment>
<dbReference type="AlphaFoldDB" id="A0A8J5XK81"/>
<dbReference type="PANTHER" id="PTHR14894">
    <property type="entry name" value="CDK5 REGULATORY SUBUNIT-ASSOCIATED PROTEIN 3"/>
    <property type="match status" value="1"/>
</dbReference>